<keyword evidence="2" id="KW-1185">Reference proteome</keyword>
<accession>A0ABT6S8M0</accession>
<evidence type="ECO:0008006" key="3">
    <source>
        <dbReference type="Google" id="ProtNLM"/>
    </source>
</evidence>
<evidence type="ECO:0000313" key="2">
    <source>
        <dbReference type="Proteomes" id="UP001223978"/>
    </source>
</evidence>
<dbReference type="RefSeq" id="WP_282542397.1">
    <property type="nucleotide sequence ID" value="NZ_JASCIQ010000010.1"/>
</dbReference>
<evidence type="ECO:0000313" key="1">
    <source>
        <dbReference type="EMBL" id="MDI3404444.1"/>
    </source>
</evidence>
<organism evidence="1 2">
    <name type="scientific">Streptomyces cavernicola</name>
    <dbReference type="NCBI Taxonomy" id="3043613"/>
    <lineage>
        <taxon>Bacteria</taxon>
        <taxon>Bacillati</taxon>
        <taxon>Actinomycetota</taxon>
        <taxon>Actinomycetes</taxon>
        <taxon>Kitasatosporales</taxon>
        <taxon>Streptomycetaceae</taxon>
        <taxon>Streptomyces</taxon>
    </lineage>
</organism>
<protein>
    <recommendedName>
        <fullName evidence="3">Proteinase inhibitor I42 chagasin domain-containing protein</fullName>
    </recommendedName>
</protein>
<reference evidence="1 2" key="1">
    <citation type="submission" date="2023-05" db="EMBL/GenBank/DDBJ databases">
        <title>Draft genome sequence of Streptomyces sp. B-S-A6 isolated from a cave soil in Thailand.</title>
        <authorList>
            <person name="Chamroensaksri N."/>
            <person name="Muangham S."/>
        </authorList>
    </citation>
    <scope>NUCLEOTIDE SEQUENCE [LARGE SCALE GENOMIC DNA]</scope>
    <source>
        <strain evidence="1 2">B-S-A6</strain>
    </source>
</reference>
<comment type="caution">
    <text evidence="1">The sequence shown here is derived from an EMBL/GenBank/DDBJ whole genome shotgun (WGS) entry which is preliminary data.</text>
</comment>
<name>A0ABT6S8M0_9ACTN</name>
<gene>
    <name evidence="1" type="ORF">QIS96_11525</name>
</gene>
<dbReference type="Proteomes" id="UP001223978">
    <property type="component" value="Unassembled WGS sequence"/>
</dbReference>
<dbReference type="EMBL" id="JASCIQ010000010">
    <property type="protein sequence ID" value="MDI3404444.1"/>
    <property type="molecule type" value="Genomic_DNA"/>
</dbReference>
<proteinExistence type="predicted"/>
<sequence length="270" mass="29753">MRKLRKRVLGGLAGAVALLVFGGYVVYEEFIDTGMCCVEPTVDDLPKGPDGEIDIASQALEPSVPVGHDFSLHVRPGGDADDWEVADAGDPKALRAKGVKTVKGTRYFKFRALKPGESRVVLKEVDGDRTMTYLIHARSNDAGYGPQDPEVTNEFPLDREGTEDLGDFEGTVTLKRGEHYLVSNRYGNQPGYTWTLIEQYHDGLSVPTEPEHTTGDPAGVRRDWYSLFGYEKGTAKVKLFGCYRCDGSDKPTTPESKKFSVTKTLTVVVR</sequence>